<evidence type="ECO:0000313" key="1">
    <source>
        <dbReference type="EMBL" id="UYV62842.1"/>
    </source>
</evidence>
<sequence length="215" mass="24306">MLAYHIGHVEGFYQMARFINFNRYMLFNAVHSVIYRLQALSISEYHYPSSSIGSRLTTISENLRANPCRPSRTPIPLRQPLRRLPWIPLRFQGPRFKSQGIFPVLCCLMVSSSSFNPRGISPARTKKASMLVVRYPNSYGPRSRDLERSSNTLLSLRSQSSLNDEELVVSIENQPGSLMELLLENGVYQDILQNRSTARALGATPSTVSFQLPPS</sequence>
<organism evidence="1 2">
    <name type="scientific">Cordylochernes scorpioides</name>
    <dbReference type="NCBI Taxonomy" id="51811"/>
    <lineage>
        <taxon>Eukaryota</taxon>
        <taxon>Metazoa</taxon>
        <taxon>Ecdysozoa</taxon>
        <taxon>Arthropoda</taxon>
        <taxon>Chelicerata</taxon>
        <taxon>Arachnida</taxon>
        <taxon>Pseudoscorpiones</taxon>
        <taxon>Cheliferoidea</taxon>
        <taxon>Chernetidae</taxon>
        <taxon>Cordylochernes</taxon>
    </lineage>
</organism>
<proteinExistence type="predicted"/>
<reference evidence="1 2" key="1">
    <citation type="submission" date="2022-01" db="EMBL/GenBank/DDBJ databases">
        <title>A chromosomal length assembly of Cordylochernes scorpioides.</title>
        <authorList>
            <person name="Zeh D."/>
            <person name="Zeh J."/>
        </authorList>
    </citation>
    <scope>NUCLEOTIDE SEQUENCE [LARGE SCALE GENOMIC DNA]</scope>
    <source>
        <strain evidence="1">IN4F17</strain>
        <tissue evidence="1">Whole Body</tissue>
    </source>
</reference>
<dbReference type="EMBL" id="CP092864">
    <property type="protein sequence ID" value="UYV62842.1"/>
    <property type="molecule type" value="Genomic_DNA"/>
</dbReference>
<evidence type="ECO:0000313" key="2">
    <source>
        <dbReference type="Proteomes" id="UP001235939"/>
    </source>
</evidence>
<keyword evidence="2" id="KW-1185">Reference proteome</keyword>
<accession>A0ABY6K2K0</accession>
<name>A0ABY6K2K0_9ARAC</name>
<dbReference type="Proteomes" id="UP001235939">
    <property type="component" value="Chromosome 02"/>
</dbReference>
<protein>
    <submittedName>
        <fullName evidence="1">Uncharacterized protein</fullName>
    </submittedName>
</protein>
<gene>
    <name evidence="1" type="ORF">LAZ67_2002127</name>
</gene>